<dbReference type="Proteomes" id="UP000176864">
    <property type="component" value="Unassembled WGS sequence"/>
</dbReference>
<comment type="caution">
    <text evidence="1">The sequence shown here is derived from an EMBL/GenBank/DDBJ whole genome shotgun (WGS) entry which is preliminary data.</text>
</comment>
<proteinExistence type="predicted"/>
<organism evidence="1 2">
    <name type="scientific">Candidatus Doudnabacteria bacterium RIFCSPHIGHO2_01_FULL_46_14</name>
    <dbReference type="NCBI Taxonomy" id="1817824"/>
    <lineage>
        <taxon>Bacteria</taxon>
        <taxon>Candidatus Doudnaibacteriota</taxon>
    </lineage>
</organism>
<dbReference type="AlphaFoldDB" id="A0A1F5NNY4"/>
<sequence>MQVKLLPIIGISLLLVPAISLADTFNPNILISDARFIDVATLGGGAEGIQKFLEAHGSVLANTSPDFLLKLREPGDVNLKSRLPDPRPNLGRLRTAAELIYEAAISAGINPQVVLVTLQKEQSLVDGKFFTNTSLQRALDRSLGFGCPDDGGCGELFLGFYHQLFGNFDSAGDRYIGMAASLARSFYFEVGGVRVGRGPILSGRTARVGDVVTLDNTQGPPNNAPAQQIVSLSNYATAALYRYTPHVYNGNYNFSRFFTAWFKYANGTLLRVPGEKIYVIDNGLKRQISRLVISQRGLDLAGLVPVSTTELSEYPAGDVMPPVEGTLLTNSASQMFLIEDSSRKAISSFVAVQRKLNPAAAIIVPDDEIASYRDGGRALPAEGTLVKSRDNPAVFIITNNEKRLLSAFVFKQRGLKFSSVLSAEPGELDGYPQGRLMTPFDGTLVKSSGGPAVYHIGNGKLEPLTLFVFNQRKFSFRNVVTVPASELAEWEIAKPMAPETGVLVKANSSPAVYYVESGVKRPLSYDVFIANRFSFKNVLVGPDAEIDLIEIGDPLALPERALVKIKSNAAVYYIVDGVLRPLTLKAFNNRLLRFEDVVTISDIELAKYQVGAVVEN</sequence>
<dbReference type="EMBL" id="MFEK01000003">
    <property type="protein sequence ID" value="OGE79397.1"/>
    <property type="molecule type" value="Genomic_DNA"/>
</dbReference>
<name>A0A1F5NNY4_9BACT</name>
<reference evidence="1 2" key="1">
    <citation type="journal article" date="2016" name="Nat. Commun.">
        <title>Thousands of microbial genomes shed light on interconnected biogeochemical processes in an aquifer system.</title>
        <authorList>
            <person name="Anantharaman K."/>
            <person name="Brown C.T."/>
            <person name="Hug L.A."/>
            <person name="Sharon I."/>
            <person name="Castelle C.J."/>
            <person name="Probst A.J."/>
            <person name="Thomas B.C."/>
            <person name="Singh A."/>
            <person name="Wilkins M.J."/>
            <person name="Karaoz U."/>
            <person name="Brodie E.L."/>
            <person name="Williams K.H."/>
            <person name="Hubbard S.S."/>
            <person name="Banfield J.F."/>
        </authorList>
    </citation>
    <scope>NUCLEOTIDE SEQUENCE [LARGE SCALE GENOMIC DNA]</scope>
</reference>
<dbReference type="STRING" id="1817824.A2751_05175"/>
<evidence type="ECO:0000313" key="1">
    <source>
        <dbReference type="EMBL" id="OGE79397.1"/>
    </source>
</evidence>
<gene>
    <name evidence="1" type="ORF">A2751_05175</name>
</gene>
<accession>A0A1F5NNY4</accession>
<protein>
    <submittedName>
        <fullName evidence="1">Uncharacterized protein</fullName>
    </submittedName>
</protein>
<evidence type="ECO:0000313" key="2">
    <source>
        <dbReference type="Proteomes" id="UP000176864"/>
    </source>
</evidence>